<evidence type="ECO:0000256" key="11">
    <source>
        <dbReference type="ARBA" id="ARBA00023098"/>
    </source>
</evidence>
<dbReference type="GO" id="GO:0009245">
    <property type="term" value="P:lipid A biosynthetic process"/>
    <property type="evidence" value="ECO:0007669"/>
    <property type="project" value="UniProtKB-UniRule"/>
</dbReference>
<evidence type="ECO:0000256" key="7">
    <source>
        <dbReference type="ARBA" id="ARBA00022679"/>
    </source>
</evidence>
<name>A0AAD0WC65_9GAMM</name>
<dbReference type="AlphaFoldDB" id="A0AAD0WC65"/>
<evidence type="ECO:0000256" key="4">
    <source>
        <dbReference type="ARBA" id="ARBA00016436"/>
    </source>
</evidence>
<dbReference type="EC" id="2.7.1.130" evidence="3 13"/>
<proteinExistence type="inferred from homology"/>
<evidence type="ECO:0000256" key="2">
    <source>
        <dbReference type="ARBA" id="ARBA00004870"/>
    </source>
</evidence>
<evidence type="ECO:0000256" key="9">
    <source>
        <dbReference type="ARBA" id="ARBA00022777"/>
    </source>
</evidence>
<evidence type="ECO:0000256" key="12">
    <source>
        <dbReference type="ARBA" id="ARBA00029757"/>
    </source>
</evidence>
<dbReference type="KEGG" id="pdj:D0907_07625"/>
<gene>
    <name evidence="13" type="primary">lpxK</name>
    <name evidence="14" type="ORF">D0907_07625</name>
</gene>
<dbReference type="EMBL" id="CP032090">
    <property type="protein sequence ID" value="AXV65137.1"/>
    <property type="molecule type" value="Genomic_DNA"/>
</dbReference>
<comment type="function">
    <text evidence="1 13">Transfers the gamma-phosphate of ATP to the 4'-position of a tetraacyldisaccharide 1-phosphate intermediate (termed DS-1-P) to form tetraacyldisaccharide 1,4'-bis-phosphate (lipid IVA).</text>
</comment>
<keyword evidence="8 13" id="KW-0547">Nucleotide-binding</keyword>
<dbReference type="GO" id="GO:0005886">
    <property type="term" value="C:plasma membrane"/>
    <property type="evidence" value="ECO:0007669"/>
    <property type="project" value="TreeGrafter"/>
</dbReference>
<evidence type="ECO:0000256" key="10">
    <source>
        <dbReference type="ARBA" id="ARBA00022840"/>
    </source>
</evidence>
<dbReference type="GeneID" id="99505326"/>
<dbReference type="GO" id="GO:0009029">
    <property type="term" value="F:lipid-A 4'-kinase activity"/>
    <property type="evidence" value="ECO:0007669"/>
    <property type="project" value="UniProtKB-UniRule"/>
</dbReference>
<dbReference type="GO" id="GO:0005524">
    <property type="term" value="F:ATP binding"/>
    <property type="evidence" value="ECO:0007669"/>
    <property type="project" value="UniProtKB-UniRule"/>
</dbReference>
<sequence length="326" mass="36585">MSMIEQSWYKQPRFLTVLLLPLSCIFWLISTLRVSLYKLKILKAFKANVPIIVVGNISVGGNGKTPFVIWLAEYLQQQGLKVAVISRGYGGKSSSYPLLVTQKTTPSEAGDEPVLIQRRLGCVVMVGPNRQASIEKLQQEHAIDIIISDDGMQHYKMARDIECCIVDSERQFGNGFLMPAGPLRETKARLKSVDVVVENGGATNYRYDLVPSQFRSVASFERVSDTLNTGHAISAIGNPLRFELSLKQQGIDLLSTHHFRDHYNYQPTDFSDFENDAVFMTEKDAVKCFSFAKPNWYYLPVDARPTAAVIEKLHSLLKQKGILHGL</sequence>
<comment type="pathway">
    <text evidence="2 13">Glycolipid biosynthesis; lipid IV(A) biosynthesis; lipid IV(A) from (3R)-3-hydroxytetradecanoyl-[acyl-carrier-protein] and UDP-N-acetyl-alpha-D-glucosamine: step 6/6.</text>
</comment>
<keyword evidence="9 13" id="KW-0418">Kinase</keyword>
<dbReference type="RefSeq" id="WP_074988257.1">
    <property type="nucleotide sequence ID" value="NZ_CP032090.1"/>
</dbReference>
<keyword evidence="5 13" id="KW-0444">Lipid biosynthesis</keyword>
<organism evidence="14 15">
    <name type="scientific">Pseudoalteromonas lipolytica</name>
    <dbReference type="NCBI Taxonomy" id="570156"/>
    <lineage>
        <taxon>Bacteria</taxon>
        <taxon>Pseudomonadati</taxon>
        <taxon>Pseudomonadota</taxon>
        <taxon>Gammaproteobacteria</taxon>
        <taxon>Alteromonadales</taxon>
        <taxon>Pseudoalteromonadaceae</taxon>
        <taxon>Pseudoalteromonas</taxon>
    </lineage>
</organism>
<dbReference type="InterPro" id="IPR027417">
    <property type="entry name" value="P-loop_NTPase"/>
</dbReference>
<dbReference type="Pfam" id="PF02606">
    <property type="entry name" value="LpxK"/>
    <property type="match status" value="1"/>
</dbReference>
<dbReference type="SUPFAM" id="SSF52540">
    <property type="entry name" value="P-loop containing nucleoside triphosphate hydrolases"/>
    <property type="match status" value="1"/>
</dbReference>
<evidence type="ECO:0000256" key="6">
    <source>
        <dbReference type="ARBA" id="ARBA00022556"/>
    </source>
</evidence>
<keyword evidence="7 13" id="KW-0808">Transferase</keyword>
<feature type="binding site" evidence="13">
    <location>
        <begin position="58"/>
        <end position="65"/>
    </location>
    <ligand>
        <name>ATP</name>
        <dbReference type="ChEBI" id="CHEBI:30616"/>
    </ligand>
</feature>
<dbReference type="HAMAP" id="MF_00409">
    <property type="entry name" value="LpxK"/>
    <property type="match status" value="1"/>
</dbReference>
<dbReference type="GO" id="GO:0009244">
    <property type="term" value="P:lipopolysaccharide core region biosynthetic process"/>
    <property type="evidence" value="ECO:0007669"/>
    <property type="project" value="TreeGrafter"/>
</dbReference>
<evidence type="ECO:0000256" key="13">
    <source>
        <dbReference type="HAMAP-Rule" id="MF_00409"/>
    </source>
</evidence>
<accession>A0AAD0WC65</accession>
<dbReference type="InterPro" id="IPR003758">
    <property type="entry name" value="LpxK"/>
</dbReference>
<evidence type="ECO:0000256" key="1">
    <source>
        <dbReference type="ARBA" id="ARBA00002274"/>
    </source>
</evidence>
<evidence type="ECO:0000256" key="5">
    <source>
        <dbReference type="ARBA" id="ARBA00022516"/>
    </source>
</evidence>
<comment type="catalytic activity">
    <reaction evidence="13">
        <text>a lipid A disaccharide + ATP = a lipid IVA + ADP + H(+)</text>
        <dbReference type="Rhea" id="RHEA:67840"/>
        <dbReference type="ChEBI" id="CHEBI:15378"/>
        <dbReference type="ChEBI" id="CHEBI:30616"/>
        <dbReference type="ChEBI" id="CHEBI:176343"/>
        <dbReference type="ChEBI" id="CHEBI:176425"/>
        <dbReference type="ChEBI" id="CHEBI:456216"/>
        <dbReference type="EC" id="2.7.1.130"/>
    </reaction>
</comment>
<evidence type="ECO:0000313" key="14">
    <source>
        <dbReference type="EMBL" id="AXV65137.1"/>
    </source>
</evidence>
<evidence type="ECO:0000256" key="8">
    <source>
        <dbReference type="ARBA" id="ARBA00022741"/>
    </source>
</evidence>
<dbReference type="Proteomes" id="UP000264605">
    <property type="component" value="Chromosome"/>
</dbReference>
<dbReference type="PANTHER" id="PTHR42724:SF1">
    <property type="entry name" value="TETRAACYLDISACCHARIDE 4'-KINASE, MITOCHONDRIAL-RELATED"/>
    <property type="match status" value="1"/>
</dbReference>
<keyword evidence="6 13" id="KW-0441">Lipid A biosynthesis</keyword>
<reference evidence="14 15" key="1">
    <citation type="submission" date="2018-08" db="EMBL/GenBank/DDBJ databases">
        <title>Draft genome sequence of Pseudoalteromonas donghaensis HJ51.</title>
        <authorList>
            <person name="Oh J."/>
            <person name="Roh D."/>
        </authorList>
    </citation>
    <scope>NUCLEOTIDE SEQUENCE [LARGE SCALE GENOMIC DNA]</scope>
    <source>
        <strain evidence="14 15">HJ51</strain>
    </source>
</reference>
<keyword evidence="11 13" id="KW-0443">Lipid metabolism</keyword>
<dbReference type="NCBIfam" id="TIGR00682">
    <property type="entry name" value="lpxK"/>
    <property type="match status" value="1"/>
</dbReference>
<dbReference type="PANTHER" id="PTHR42724">
    <property type="entry name" value="TETRAACYLDISACCHARIDE 4'-KINASE"/>
    <property type="match status" value="1"/>
</dbReference>
<comment type="similarity">
    <text evidence="13">Belongs to the LpxK family.</text>
</comment>
<keyword evidence="10 13" id="KW-0067">ATP-binding</keyword>
<evidence type="ECO:0000256" key="3">
    <source>
        <dbReference type="ARBA" id="ARBA00012071"/>
    </source>
</evidence>
<evidence type="ECO:0000313" key="15">
    <source>
        <dbReference type="Proteomes" id="UP000264605"/>
    </source>
</evidence>
<protein>
    <recommendedName>
        <fullName evidence="4 13">Tetraacyldisaccharide 4'-kinase</fullName>
        <ecNumber evidence="3 13">2.7.1.130</ecNumber>
    </recommendedName>
    <alternativeName>
        <fullName evidence="12 13">Lipid A 4'-kinase</fullName>
    </alternativeName>
</protein>